<evidence type="ECO:0000256" key="5">
    <source>
        <dbReference type="ARBA" id="ARBA00023211"/>
    </source>
</evidence>
<evidence type="ECO:0000256" key="1">
    <source>
        <dbReference type="ARBA" id="ARBA00004613"/>
    </source>
</evidence>
<evidence type="ECO:0000256" key="3">
    <source>
        <dbReference type="ARBA" id="ARBA00022525"/>
    </source>
</evidence>
<dbReference type="STRING" id="1149755.A0A2J6S1A7"/>
<feature type="signal peptide" evidence="6">
    <location>
        <begin position="1"/>
        <end position="18"/>
    </location>
</feature>
<proteinExistence type="inferred from homology"/>
<gene>
    <name evidence="8" type="ORF">L207DRAFT_525872</name>
</gene>
<evidence type="ECO:0000313" key="9">
    <source>
        <dbReference type="Proteomes" id="UP000235786"/>
    </source>
</evidence>
<dbReference type="EMBL" id="KZ613941">
    <property type="protein sequence ID" value="PMD44554.1"/>
    <property type="molecule type" value="Genomic_DNA"/>
</dbReference>
<dbReference type="Proteomes" id="UP000235786">
    <property type="component" value="Unassembled WGS sequence"/>
</dbReference>
<reference evidence="8 9" key="1">
    <citation type="submission" date="2016-04" db="EMBL/GenBank/DDBJ databases">
        <title>A degradative enzymes factory behind the ericoid mycorrhizal symbiosis.</title>
        <authorList>
            <consortium name="DOE Joint Genome Institute"/>
            <person name="Martino E."/>
            <person name="Morin E."/>
            <person name="Grelet G."/>
            <person name="Kuo A."/>
            <person name="Kohler A."/>
            <person name="Daghino S."/>
            <person name="Barry K."/>
            <person name="Choi C."/>
            <person name="Cichocki N."/>
            <person name="Clum A."/>
            <person name="Copeland A."/>
            <person name="Hainaut M."/>
            <person name="Haridas S."/>
            <person name="Labutti K."/>
            <person name="Lindquist E."/>
            <person name="Lipzen A."/>
            <person name="Khouja H.-R."/>
            <person name="Murat C."/>
            <person name="Ohm R."/>
            <person name="Olson A."/>
            <person name="Spatafora J."/>
            <person name="Veneault-Fourrey C."/>
            <person name="Henrissat B."/>
            <person name="Grigoriev I."/>
            <person name="Martin F."/>
            <person name="Perotto S."/>
        </authorList>
    </citation>
    <scope>NUCLEOTIDE SEQUENCE [LARGE SCALE GENOMIC DNA]</scope>
    <source>
        <strain evidence="8 9">F</strain>
    </source>
</reference>
<evidence type="ECO:0000313" key="8">
    <source>
        <dbReference type="EMBL" id="PMD44554.1"/>
    </source>
</evidence>
<dbReference type="PANTHER" id="PTHR31238">
    <property type="entry name" value="GERMIN-LIKE PROTEIN SUBFAMILY 3 MEMBER 3"/>
    <property type="match status" value="1"/>
</dbReference>
<keyword evidence="5" id="KW-0464">Manganese</keyword>
<keyword evidence="6" id="KW-0732">Signal</keyword>
<dbReference type="AlphaFoldDB" id="A0A2J6S1A7"/>
<dbReference type="InterPro" id="IPR001929">
    <property type="entry name" value="Germin"/>
</dbReference>
<dbReference type="Gene3D" id="2.60.120.10">
    <property type="entry name" value="Jelly Rolls"/>
    <property type="match status" value="1"/>
</dbReference>
<organism evidence="8 9">
    <name type="scientific">Hyaloscypha variabilis (strain UAMH 11265 / GT02V1 / F)</name>
    <name type="common">Meliniomyces variabilis</name>
    <dbReference type="NCBI Taxonomy" id="1149755"/>
    <lineage>
        <taxon>Eukaryota</taxon>
        <taxon>Fungi</taxon>
        <taxon>Dikarya</taxon>
        <taxon>Ascomycota</taxon>
        <taxon>Pezizomycotina</taxon>
        <taxon>Leotiomycetes</taxon>
        <taxon>Helotiales</taxon>
        <taxon>Hyaloscyphaceae</taxon>
        <taxon>Hyaloscypha</taxon>
        <taxon>Hyaloscypha variabilis</taxon>
    </lineage>
</organism>
<dbReference type="GO" id="GO:0005576">
    <property type="term" value="C:extracellular region"/>
    <property type="evidence" value="ECO:0007669"/>
    <property type="project" value="UniProtKB-SubCell"/>
</dbReference>
<dbReference type="GO" id="GO:0030145">
    <property type="term" value="F:manganese ion binding"/>
    <property type="evidence" value="ECO:0007669"/>
    <property type="project" value="InterPro"/>
</dbReference>
<comment type="similarity">
    <text evidence="2">Belongs to the germin family.</text>
</comment>
<keyword evidence="4" id="KW-0479">Metal-binding</keyword>
<keyword evidence="3" id="KW-0964">Secreted</keyword>
<evidence type="ECO:0000259" key="7">
    <source>
        <dbReference type="SMART" id="SM00835"/>
    </source>
</evidence>
<feature type="domain" description="Cupin type-1" evidence="7">
    <location>
        <begin position="81"/>
        <end position="229"/>
    </location>
</feature>
<dbReference type="OrthoDB" id="1921208at2759"/>
<dbReference type="SUPFAM" id="SSF51182">
    <property type="entry name" value="RmlC-like cupins"/>
    <property type="match status" value="1"/>
</dbReference>
<dbReference type="InterPro" id="IPR011051">
    <property type="entry name" value="RmlC_Cupin_sf"/>
</dbReference>
<feature type="chain" id="PRO_5014428129" evidence="6">
    <location>
        <begin position="19"/>
        <end position="257"/>
    </location>
</feature>
<name>A0A2J6S1A7_HYAVF</name>
<dbReference type="CDD" id="cd02241">
    <property type="entry name" value="cupin_OxOx"/>
    <property type="match status" value="1"/>
</dbReference>
<dbReference type="InterPro" id="IPR006045">
    <property type="entry name" value="Cupin_1"/>
</dbReference>
<dbReference type="PROSITE" id="PS00725">
    <property type="entry name" value="GERMIN"/>
    <property type="match status" value="1"/>
</dbReference>
<dbReference type="InterPro" id="IPR019780">
    <property type="entry name" value="Germin_Mn-BS"/>
</dbReference>
<sequence>MLYSNILSLLALGALTTAAPRQEVLGGPDEGQFPIPQPLPFNATLPGVNYNLIAKLRDAPNAIARIAMLDDKDFFFDFISPPLDIAGTEFQGQGGRFIVASGINMPGLVDNGMSMAIGFTKACGFNTPHTHPRATELALLVKGRMISEFVAETGARKIRNEHQPYSMAVFPQGSLHLEFNPDCGEAIFVAVFNSEDPGLNTPAESLFMLDDDLVGLALGLEFLPGADIDKYRHLVPASLAQGVESCLSKCGISKSEL</sequence>
<evidence type="ECO:0000256" key="4">
    <source>
        <dbReference type="ARBA" id="ARBA00022723"/>
    </source>
</evidence>
<evidence type="ECO:0000256" key="2">
    <source>
        <dbReference type="ARBA" id="ARBA00007456"/>
    </source>
</evidence>
<evidence type="ECO:0000256" key="6">
    <source>
        <dbReference type="SAM" id="SignalP"/>
    </source>
</evidence>
<dbReference type="Pfam" id="PF00190">
    <property type="entry name" value="Cupin_1"/>
    <property type="match status" value="1"/>
</dbReference>
<dbReference type="SMART" id="SM00835">
    <property type="entry name" value="Cupin_1"/>
    <property type="match status" value="1"/>
</dbReference>
<comment type="subcellular location">
    <subcellularLocation>
        <location evidence="1">Secreted</location>
    </subcellularLocation>
</comment>
<accession>A0A2J6S1A7</accession>
<protein>
    <submittedName>
        <fullName evidence="8">RmlC-like cupin</fullName>
    </submittedName>
</protein>
<dbReference type="InterPro" id="IPR014710">
    <property type="entry name" value="RmlC-like_jellyroll"/>
</dbReference>
<keyword evidence="9" id="KW-1185">Reference proteome</keyword>
<dbReference type="PRINTS" id="PR00325">
    <property type="entry name" value="GERMIN"/>
</dbReference>